<comment type="caution">
    <text evidence="1">The sequence shown here is derived from an EMBL/GenBank/DDBJ whole genome shotgun (WGS) entry which is preliminary data.</text>
</comment>
<evidence type="ECO:0000313" key="2">
    <source>
        <dbReference type="Proteomes" id="UP000608071"/>
    </source>
</evidence>
<name>A0ABR8SWC3_9BACL</name>
<accession>A0ABR8SWC3</accession>
<dbReference type="Proteomes" id="UP000608071">
    <property type="component" value="Unassembled WGS sequence"/>
</dbReference>
<dbReference type="EMBL" id="JACSQL010000002">
    <property type="protein sequence ID" value="MBD7967790.1"/>
    <property type="molecule type" value="Genomic_DNA"/>
</dbReference>
<organism evidence="1 2">
    <name type="scientific">Paenibacillus gallinarum</name>
    <dbReference type="NCBI Taxonomy" id="2762232"/>
    <lineage>
        <taxon>Bacteria</taxon>
        <taxon>Bacillati</taxon>
        <taxon>Bacillota</taxon>
        <taxon>Bacilli</taxon>
        <taxon>Bacillales</taxon>
        <taxon>Paenibacillaceae</taxon>
        <taxon>Paenibacillus</taxon>
    </lineage>
</organism>
<protein>
    <submittedName>
        <fullName evidence="1">Uncharacterized protein</fullName>
    </submittedName>
</protein>
<evidence type="ECO:0000313" key="1">
    <source>
        <dbReference type="EMBL" id="MBD7967790.1"/>
    </source>
</evidence>
<gene>
    <name evidence="1" type="ORF">H9647_06930</name>
</gene>
<reference evidence="1 2" key="1">
    <citation type="submission" date="2020-08" db="EMBL/GenBank/DDBJ databases">
        <title>A Genomic Blueprint of the Chicken Gut Microbiome.</title>
        <authorList>
            <person name="Gilroy R."/>
            <person name="Ravi A."/>
            <person name="Getino M."/>
            <person name="Pursley I."/>
            <person name="Horton D.L."/>
            <person name="Alikhan N.-F."/>
            <person name="Baker D."/>
            <person name="Gharbi K."/>
            <person name="Hall N."/>
            <person name="Watson M."/>
            <person name="Adriaenssens E.M."/>
            <person name="Foster-Nyarko E."/>
            <person name="Jarju S."/>
            <person name="Secka A."/>
            <person name="Antonio M."/>
            <person name="Oren A."/>
            <person name="Chaudhuri R."/>
            <person name="La Ragione R.M."/>
            <person name="Hildebrand F."/>
            <person name="Pallen M.J."/>
        </authorList>
    </citation>
    <scope>NUCLEOTIDE SEQUENCE [LARGE SCALE GENOMIC DNA]</scope>
    <source>
        <strain evidence="1 2">Sa2BVA9</strain>
    </source>
</reference>
<keyword evidence="2" id="KW-1185">Reference proteome</keyword>
<proteinExistence type="predicted"/>
<dbReference type="RefSeq" id="WP_191799028.1">
    <property type="nucleotide sequence ID" value="NZ_JACSQL010000002.1"/>
</dbReference>
<sequence length="60" mass="7337">MWRRIAVFGYEVICKTKNEGYEYVSIHLNKKEVYNFSQRNFTELPEWMVEKIINCIDVFL</sequence>